<evidence type="ECO:0000256" key="6">
    <source>
        <dbReference type="ARBA" id="ARBA00022989"/>
    </source>
</evidence>
<evidence type="ECO:0000256" key="5">
    <source>
        <dbReference type="ARBA" id="ARBA00022847"/>
    </source>
</evidence>
<feature type="transmembrane region" description="Helical" evidence="8">
    <location>
        <begin position="316"/>
        <end position="342"/>
    </location>
</feature>
<dbReference type="Pfam" id="PF07690">
    <property type="entry name" value="MFS_1"/>
    <property type="match status" value="1"/>
</dbReference>
<feature type="transmembrane region" description="Helical" evidence="8">
    <location>
        <begin position="380"/>
        <end position="402"/>
    </location>
</feature>
<feature type="domain" description="Major facilitator superfamily (MFS) profile" evidence="9">
    <location>
        <begin position="7"/>
        <end position="406"/>
    </location>
</feature>
<dbReference type="RefSeq" id="WP_072712246.1">
    <property type="nucleotide sequence ID" value="NZ_CP016796.1"/>
</dbReference>
<dbReference type="SUPFAM" id="SSF103473">
    <property type="entry name" value="MFS general substrate transporter"/>
    <property type="match status" value="1"/>
</dbReference>
<comment type="subcellular location">
    <subcellularLocation>
        <location evidence="1">Cell membrane</location>
        <topology evidence="1">Multi-pass membrane protein</topology>
    </subcellularLocation>
</comment>
<dbReference type="GO" id="GO:0015293">
    <property type="term" value="F:symporter activity"/>
    <property type="evidence" value="ECO:0007669"/>
    <property type="project" value="UniProtKB-KW"/>
</dbReference>
<feature type="transmembrane region" description="Helical" evidence="8">
    <location>
        <begin position="44"/>
        <end position="71"/>
    </location>
</feature>
<evidence type="ECO:0000313" key="10">
    <source>
        <dbReference type="EMBL" id="API86753.1"/>
    </source>
</evidence>
<dbReference type="AlphaFoldDB" id="A0A1L4BSC8"/>
<keyword evidence="7 8" id="KW-0472">Membrane</keyword>
<reference evidence="10 11" key="1">
    <citation type="journal article" date="2016" name="Appl. Environ. Microbiol.">
        <title>Whole genome relationships among Francisella bacteria of diverse origin define new species and provide specific regions for detection.</title>
        <authorList>
            <person name="Challacombe J.F."/>
            <person name="Petersen J.M."/>
            <person name="Gallegos-Graves V."/>
            <person name="Hodge D."/>
            <person name="Pillai S."/>
            <person name="Kuske C.R."/>
        </authorList>
    </citation>
    <scope>NUCLEOTIDE SEQUENCE [LARGE SCALE GENOMIC DNA]</scope>
    <source>
        <strain evidence="11">TX07-7310</strain>
    </source>
</reference>
<dbReference type="InterPro" id="IPR020846">
    <property type="entry name" value="MFS_dom"/>
</dbReference>
<feature type="transmembrane region" description="Helical" evidence="8">
    <location>
        <begin position="176"/>
        <end position="195"/>
    </location>
</feature>
<dbReference type="GO" id="GO:0005886">
    <property type="term" value="C:plasma membrane"/>
    <property type="evidence" value="ECO:0007669"/>
    <property type="project" value="UniProtKB-SubCell"/>
</dbReference>
<feature type="transmembrane region" description="Helical" evidence="8">
    <location>
        <begin position="20"/>
        <end position="38"/>
    </location>
</feature>
<evidence type="ECO:0000256" key="8">
    <source>
        <dbReference type="SAM" id="Phobius"/>
    </source>
</evidence>
<dbReference type="InterPro" id="IPR011701">
    <property type="entry name" value="MFS"/>
</dbReference>
<evidence type="ECO:0000313" key="11">
    <source>
        <dbReference type="Proteomes" id="UP000184222"/>
    </source>
</evidence>
<gene>
    <name evidence="10" type="ORF">F7310_04980</name>
</gene>
<protein>
    <recommendedName>
        <fullName evidence="9">Major facilitator superfamily (MFS) profile domain-containing protein</fullName>
    </recommendedName>
</protein>
<dbReference type="PANTHER" id="PTHR43528">
    <property type="entry name" value="ALPHA-KETOGLUTARATE PERMEASE"/>
    <property type="match status" value="1"/>
</dbReference>
<dbReference type="OrthoDB" id="3690818at2"/>
<dbReference type="InterPro" id="IPR051084">
    <property type="entry name" value="H+-coupled_symporters"/>
</dbReference>
<proteinExistence type="predicted"/>
<dbReference type="PANTHER" id="PTHR43528:SF1">
    <property type="entry name" value="ALPHA-KETOGLUTARATE PERMEASE"/>
    <property type="match status" value="1"/>
</dbReference>
<dbReference type="EMBL" id="CP016796">
    <property type="protein sequence ID" value="API86753.1"/>
    <property type="molecule type" value="Genomic_DNA"/>
</dbReference>
<keyword evidence="11" id="KW-1185">Reference proteome</keyword>
<keyword evidence="2" id="KW-0813">Transport</keyword>
<accession>A0A1L4BSC8</accession>
<feature type="transmembrane region" description="Helical" evidence="8">
    <location>
        <begin position="143"/>
        <end position="170"/>
    </location>
</feature>
<dbReference type="STRING" id="573570.F7310_04980"/>
<feature type="transmembrane region" description="Helical" evidence="8">
    <location>
        <begin position="291"/>
        <end position="310"/>
    </location>
</feature>
<evidence type="ECO:0000256" key="1">
    <source>
        <dbReference type="ARBA" id="ARBA00004651"/>
    </source>
</evidence>
<evidence type="ECO:0000256" key="2">
    <source>
        <dbReference type="ARBA" id="ARBA00022448"/>
    </source>
</evidence>
<dbReference type="InterPro" id="IPR036259">
    <property type="entry name" value="MFS_trans_sf"/>
</dbReference>
<dbReference type="Gene3D" id="1.20.1250.20">
    <property type="entry name" value="MFS general substrate transporter like domains"/>
    <property type="match status" value="1"/>
</dbReference>
<feature type="transmembrane region" description="Helical" evidence="8">
    <location>
        <begin position="78"/>
        <end position="97"/>
    </location>
</feature>
<evidence type="ECO:0000259" key="9">
    <source>
        <dbReference type="PROSITE" id="PS50850"/>
    </source>
</evidence>
<dbReference type="PROSITE" id="PS50850">
    <property type="entry name" value="MFS"/>
    <property type="match status" value="1"/>
</dbReference>
<name>A0A1L4BSC8_9GAMM</name>
<keyword evidence="6 8" id="KW-1133">Transmembrane helix</keyword>
<keyword evidence="5" id="KW-0769">Symport</keyword>
<sequence>MSNKTISFLKISYGNILEWYDFSLYIYFATFISVNFFPSNNHELSLLLTFSVFFIGTIIRPLGALIMGYLADMFSYAYVVNACTIAMGVSTVLIGLIPSYSNIGILAPMLLIIFRVIQGLSVGGQFPTLITLGVTDSKNNAGLSVGIIFAISSAGFLLASIVGIFSEVIFTNHNQLIWRVPFILSGLLFAIYLYLNRNEHYTEQPPKQKHQTKLVEALFKQYKQIIIVSLITCMCASLYYMVFTYLVNYQVEYQNIPKSSALFLNSIVLFFACILYPAFGYISDRYGYIKVFYLALIALVLLFYPLIMLIAVNNFIISFLAILIFCIIMAAIQGAVSPFFALVFDNEWRATGCAISYSIGNGISGAAPLLAGIFTAKYGILGLALYTLILVVAGTVGSLGIYRTMKNSI</sequence>
<dbReference type="KEGG" id="frx:F7310_04980"/>
<dbReference type="Proteomes" id="UP000184222">
    <property type="component" value="Chromosome"/>
</dbReference>
<feature type="transmembrane region" description="Helical" evidence="8">
    <location>
        <begin position="103"/>
        <end position="122"/>
    </location>
</feature>
<feature type="transmembrane region" description="Helical" evidence="8">
    <location>
        <begin position="225"/>
        <end position="247"/>
    </location>
</feature>
<keyword evidence="4 8" id="KW-0812">Transmembrane</keyword>
<evidence type="ECO:0000256" key="3">
    <source>
        <dbReference type="ARBA" id="ARBA00022475"/>
    </source>
</evidence>
<evidence type="ECO:0000256" key="4">
    <source>
        <dbReference type="ARBA" id="ARBA00022692"/>
    </source>
</evidence>
<feature type="transmembrane region" description="Helical" evidence="8">
    <location>
        <begin position="259"/>
        <end position="279"/>
    </location>
</feature>
<organism evidence="10 11">
    <name type="scientific">Francisella uliginis</name>
    <dbReference type="NCBI Taxonomy" id="573570"/>
    <lineage>
        <taxon>Bacteria</taxon>
        <taxon>Pseudomonadati</taxon>
        <taxon>Pseudomonadota</taxon>
        <taxon>Gammaproteobacteria</taxon>
        <taxon>Thiotrichales</taxon>
        <taxon>Francisellaceae</taxon>
        <taxon>Francisella</taxon>
    </lineage>
</organism>
<evidence type="ECO:0000256" key="7">
    <source>
        <dbReference type="ARBA" id="ARBA00023136"/>
    </source>
</evidence>
<keyword evidence="3" id="KW-1003">Cell membrane</keyword>